<reference evidence="1 2" key="1">
    <citation type="submission" date="2021-01" db="EMBL/GenBank/DDBJ databases">
        <title>Cercospora kikuchii MAFF 305040 whole genome shotgun sequence.</title>
        <authorList>
            <person name="Kashiwa T."/>
            <person name="Suzuki T."/>
        </authorList>
    </citation>
    <scope>NUCLEOTIDE SEQUENCE [LARGE SCALE GENOMIC DNA]</scope>
    <source>
        <strain evidence="1 2">MAFF 305040</strain>
    </source>
</reference>
<evidence type="ECO:0000313" key="1">
    <source>
        <dbReference type="EMBL" id="GIZ43377.1"/>
    </source>
</evidence>
<evidence type="ECO:0000313" key="2">
    <source>
        <dbReference type="Proteomes" id="UP000825890"/>
    </source>
</evidence>
<gene>
    <name evidence="1" type="ORF">CKM354_000660700</name>
</gene>
<name>A0A9P3CHM0_9PEZI</name>
<organism evidence="1 2">
    <name type="scientific">Cercospora kikuchii</name>
    <dbReference type="NCBI Taxonomy" id="84275"/>
    <lineage>
        <taxon>Eukaryota</taxon>
        <taxon>Fungi</taxon>
        <taxon>Dikarya</taxon>
        <taxon>Ascomycota</taxon>
        <taxon>Pezizomycotina</taxon>
        <taxon>Dothideomycetes</taxon>
        <taxon>Dothideomycetidae</taxon>
        <taxon>Mycosphaerellales</taxon>
        <taxon>Mycosphaerellaceae</taxon>
        <taxon>Cercospora</taxon>
    </lineage>
</organism>
<protein>
    <submittedName>
        <fullName evidence="1">Uncharacterized protein</fullName>
    </submittedName>
</protein>
<dbReference type="GeneID" id="68292182"/>
<dbReference type="EMBL" id="BOLY01000004">
    <property type="protein sequence ID" value="GIZ43377.1"/>
    <property type="molecule type" value="Genomic_DNA"/>
</dbReference>
<dbReference type="RefSeq" id="XP_044657864.1">
    <property type="nucleotide sequence ID" value="XM_044801929.1"/>
</dbReference>
<proteinExistence type="predicted"/>
<comment type="caution">
    <text evidence="1">The sequence shown here is derived from an EMBL/GenBank/DDBJ whole genome shotgun (WGS) entry which is preliminary data.</text>
</comment>
<sequence length="496" mass="56586">MAATTTEGTFVQALGPYLKAKATLAVGTPFHLAWTKDSAELAEARSNWVSINRSAQLDGKDLDMTADFFPLIFEPSVYQLWHDPAAIMDQISAQLATLPPFPDHWETWNRETGTMGESISHLDILQWRSHYKSPNEDMPYILAQLPEADLIATFKPVISSMREQRAAALALHASLEAICDQTPPARADQWTIFKLTRTIDSFMAIPDLDKWVTVTWPRIDLEYGHAKDRTRAAYGEIMYCKSEMAKARKHPECEQEIQAHNLDFPQDRIKKIFESMHDHTAIDEDFKKHADAIQAYFEFTERKVHFTRLNDQWVANVDNMNHTQAKTAPHTFIMYGRSVVIAYAMMQWMVQDESWRARNSATLADWPNRGPRVQEFFLYLLTIRNVMQQTHSDTTRLWNALDGIRRGLADLIRACNDAIDNASSAMLANTRNDLFAASDAVRTCGSLLKGLTATPDMKKLQQNLWYNSTFAQLQNGVPNIKYWAEPRFNTAVAPRP</sequence>
<keyword evidence="2" id="KW-1185">Reference proteome</keyword>
<dbReference type="AlphaFoldDB" id="A0A9P3CHM0"/>
<accession>A0A9P3CHM0</accession>
<dbReference type="Proteomes" id="UP000825890">
    <property type="component" value="Unassembled WGS sequence"/>
</dbReference>